<feature type="domain" description="HTH tetR-type" evidence="3">
    <location>
        <begin position="11"/>
        <end position="71"/>
    </location>
</feature>
<dbReference type="RefSeq" id="WP_276264556.1">
    <property type="nucleotide sequence ID" value="NZ_JARJLM010000158.1"/>
</dbReference>
<keyword evidence="5" id="KW-1185">Reference proteome</keyword>
<evidence type="ECO:0000256" key="1">
    <source>
        <dbReference type="ARBA" id="ARBA00023125"/>
    </source>
</evidence>
<dbReference type="InterPro" id="IPR025722">
    <property type="entry name" value="TetR"/>
</dbReference>
<dbReference type="PANTHER" id="PTHR30055:SF223">
    <property type="entry name" value="HTH-TYPE TRANSCRIPTIONAL REGULATOR UIDR"/>
    <property type="match status" value="1"/>
</dbReference>
<evidence type="ECO:0000256" key="2">
    <source>
        <dbReference type="PROSITE-ProRule" id="PRU00335"/>
    </source>
</evidence>
<dbReference type="Pfam" id="PF13972">
    <property type="entry name" value="TetR"/>
    <property type="match status" value="1"/>
</dbReference>
<dbReference type="PRINTS" id="PR00455">
    <property type="entry name" value="HTHTETR"/>
</dbReference>
<protein>
    <submittedName>
        <fullName evidence="4">TetR/AcrR family transcriptional regulator</fullName>
    </submittedName>
</protein>
<dbReference type="Proteomes" id="UP001216674">
    <property type="component" value="Unassembled WGS sequence"/>
</dbReference>
<feature type="DNA-binding region" description="H-T-H motif" evidence="2">
    <location>
        <begin position="34"/>
        <end position="53"/>
    </location>
</feature>
<evidence type="ECO:0000313" key="5">
    <source>
        <dbReference type="Proteomes" id="UP001216674"/>
    </source>
</evidence>
<accession>A0ABT6AKK0</accession>
<dbReference type="PANTHER" id="PTHR30055">
    <property type="entry name" value="HTH-TYPE TRANSCRIPTIONAL REGULATOR RUTR"/>
    <property type="match status" value="1"/>
</dbReference>
<dbReference type="InterPro" id="IPR001647">
    <property type="entry name" value="HTH_TetR"/>
</dbReference>
<evidence type="ECO:0000313" key="4">
    <source>
        <dbReference type="EMBL" id="MDF3833130.1"/>
    </source>
</evidence>
<dbReference type="EMBL" id="JARJLM010000158">
    <property type="protein sequence ID" value="MDF3833130.1"/>
    <property type="molecule type" value="Genomic_DNA"/>
</dbReference>
<dbReference type="InterPro" id="IPR009057">
    <property type="entry name" value="Homeodomain-like_sf"/>
</dbReference>
<dbReference type="SUPFAM" id="SSF46689">
    <property type="entry name" value="Homeodomain-like"/>
    <property type="match status" value="1"/>
</dbReference>
<name>A0ABT6AKK0_9BURK</name>
<comment type="caution">
    <text evidence="4">The sequence shown here is derived from an EMBL/GenBank/DDBJ whole genome shotgun (WGS) entry which is preliminary data.</text>
</comment>
<reference evidence="4 5" key="1">
    <citation type="submission" date="2023-03" db="EMBL/GenBank/DDBJ databases">
        <title>Draft assemblies of triclosan tolerant bacteria isolated from returned activated sludge.</title>
        <authorList>
            <person name="Van Hamelsveld S."/>
        </authorList>
    </citation>
    <scope>NUCLEOTIDE SEQUENCE [LARGE SCALE GENOMIC DNA]</scope>
    <source>
        <strain evidence="4 5">GW210010_S58</strain>
    </source>
</reference>
<evidence type="ECO:0000259" key="3">
    <source>
        <dbReference type="PROSITE" id="PS50977"/>
    </source>
</evidence>
<dbReference type="PROSITE" id="PS50977">
    <property type="entry name" value="HTH_TETR_2"/>
    <property type="match status" value="1"/>
</dbReference>
<organism evidence="4 5">
    <name type="scientific">Cupriavidus basilensis</name>
    <dbReference type="NCBI Taxonomy" id="68895"/>
    <lineage>
        <taxon>Bacteria</taxon>
        <taxon>Pseudomonadati</taxon>
        <taxon>Pseudomonadota</taxon>
        <taxon>Betaproteobacteria</taxon>
        <taxon>Burkholderiales</taxon>
        <taxon>Burkholderiaceae</taxon>
        <taxon>Cupriavidus</taxon>
    </lineage>
</organism>
<keyword evidence="1 2" id="KW-0238">DNA-binding</keyword>
<sequence>MTVKGAPVLRPKTRERILDACLSLFNERGPVVVTTAEIASAVGIQEGNLYYHFNRKEQILEALFDKFERALRDTSVADLAHGEEPGRFAGYLSGWFNLMWEWRFFYRDSAAIRNLAPALRSRTEALANDGQRDVRRVFGDMESAGLLRATPAQLDHLVVNTWIVSTYWIDYLRSRHGIDAIKRQHIRWGASQVMSLFSPYLTETGNDLLNIKVDQG</sequence>
<dbReference type="InterPro" id="IPR050109">
    <property type="entry name" value="HTH-type_TetR-like_transc_reg"/>
</dbReference>
<proteinExistence type="predicted"/>
<gene>
    <name evidence="4" type="ORF">P3W85_09225</name>
</gene>
<dbReference type="Pfam" id="PF00440">
    <property type="entry name" value="TetR_N"/>
    <property type="match status" value="1"/>
</dbReference>
<dbReference type="Gene3D" id="1.10.357.10">
    <property type="entry name" value="Tetracycline Repressor, domain 2"/>
    <property type="match status" value="1"/>
</dbReference>